<feature type="chain" id="PRO_5038316150" evidence="2">
    <location>
        <begin position="22"/>
        <end position="297"/>
    </location>
</feature>
<evidence type="ECO:0000256" key="2">
    <source>
        <dbReference type="SAM" id="SignalP"/>
    </source>
</evidence>
<dbReference type="OrthoDB" id="6514629at2759"/>
<protein>
    <submittedName>
        <fullName evidence="3 4">Uncharacterized protein</fullName>
    </submittedName>
</protein>
<reference evidence="4" key="3">
    <citation type="submission" date="2022-06" db="UniProtKB">
        <authorList>
            <consortium name="EnsemblMetazoa"/>
        </authorList>
    </citation>
    <scope>IDENTIFICATION</scope>
</reference>
<dbReference type="EMBL" id="WVUK01000003">
    <property type="protein sequence ID" value="KAF7496614.1"/>
    <property type="molecule type" value="Genomic_DNA"/>
</dbReference>
<gene>
    <name evidence="3" type="ORF">SSS_4699</name>
</gene>
<dbReference type="Proteomes" id="UP000070412">
    <property type="component" value="Unassembled WGS sequence"/>
</dbReference>
<reference evidence="5" key="1">
    <citation type="journal article" date="2020" name="PLoS Negl. Trop. Dis.">
        <title>High-quality nuclear genome for Sarcoptes scabiei-A critical resource for a neglected parasite.</title>
        <authorList>
            <person name="Korhonen P.K."/>
            <person name="Gasser R.B."/>
            <person name="Ma G."/>
            <person name="Wang T."/>
            <person name="Stroehlein A.J."/>
            <person name="Young N.D."/>
            <person name="Ang C.S."/>
            <person name="Fernando D.D."/>
            <person name="Lu H.C."/>
            <person name="Taylor S."/>
            <person name="Reynolds S.L."/>
            <person name="Mofiz E."/>
            <person name="Najaraj S.H."/>
            <person name="Gowda H."/>
            <person name="Madugundu A."/>
            <person name="Renuse S."/>
            <person name="Holt D."/>
            <person name="Pandey A."/>
            <person name="Papenfuss A.T."/>
            <person name="Fischer K."/>
        </authorList>
    </citation>
    <scope>NUCLEOTIDE SEQUENCE [LARGE SCALE GENOMIC DNA]</scope>
</reference>
<evidence type="ECO:0000313" key="3">
    <source>
        <dbReference type="EMBL" id="KAF7496614.1"/>
    </source>
</evidence>
<proteinExistence type="predicted"/>
<keyword evidence="1" id="KW-1133">Transmembrane helix</keyword>
<name>A0A834RG08_SARSC</name>
<evidence type="ECO:0000256" key="1">
    <source>
        <dbReference type="SAM" id="Phobius"/>
    </source>
</evidence>
<evidence type="ECO:0000313" key="5">
    <source>
        <dbReference type="Proteomes" id="UP000070412"/>
    </source>
</evidence>
<sequence>MFNRISLMIFLLGLMQSDKTSQSIYYHPSNYHNGIANYPALIENFIANLIPVHLFDLKDFEVKNLKYSQDPRNFPQQLMSSYSSWMYRLPFSIGNCDATIIYDPDFHRCRANAAIYWKVNHSARERSAKHTCCFIWTLLDCMEDAIHRRCEYSFEIFQRNRLDYIARVQSNPFCFNYLYGSWNCFFENWLLIGAFCLLGLLVLTTIIVASWILFCRKRKKSMDTDYRHSDIDLEQRDSISSQERADEESRRQIRITRSPLKEDYHPTRRFLYQQKLAQQKYPEPRSSSVVSVRQMNV</sequence>
<evidence type="ECO:0000313" key="4">
    <source>
        <dbReference type="EnsemblMetazoa" id="KAF7496614.1"/>
    </source>
</evidence>
<keyword evidence="5" id="KW-1185">Reference proteome</keyword>
<feature type="signal peptide" evidence="2">
    <location>
        <begin position="1"/>
        <end position="21"/>
    </location>
</feature>
<feature type="transmembrane region" description="Helical" evidence="1">
    <location>
        <begin position="189"/>
        <end position="214"/>
    </location>
</feature>
<accession>A0A834RG08</accession>
<dbReference type="EnsemblMetazoa" id="SSS_4699s_mrna">
    <property type="protein sequence ID" value="KAF7496614.1"/>
    <property type="gene ID" value="SSS_4699"/>
</dbReference>
<dbReference type="AlphaFoldDB" id="A0A834RG08"/>
<keyword evidence="1" id="KW-0472">Membrane</keyword>
<keyword evidence="1" id="KW-0812">Transmembrane</keyword>
<organism evidence="3">
    <name type="scientific">Sarcoptes scabiei</name>
    <name type="common">Itch mite</name>
    <name type="synonym">Acarus scabiei</name>
    <dbReference type="NCBI Taxonomy" id="52283"/>
    <lineage>
        <taxon>Eukaryota</taxon>
        <taxon>Metazoa</taxon>
        <taxon>Ecdysozoa</taxon>
        <taxon>Arthropoda</taxon>
        <taxon>Chelicerata</taxon>
        <taxon>Arachnida</taxon>
        <taxon>Acari</taxon>
        <taxon>Acariformes</taxon>
        <taxon>Sarcoptiformes</taxon>
        <taxon>Astigmata</taxon>
        <taxon>Psoroptidia</taxon>
        <taxon>Sarcoptoidea</taxon>
        <taxon>Sarcoptidae</taxon>
        <taxon>Sarcoptinae</taxon>
        <taxon>Sarcoptes</taxon>
    </lineage>
</organism>
<reference evidence="3" key="2">
    <citation type="submission" date="2020-01" db="EMBL/GenBank/DDBJ databases">
        <authorList>
            <person name="Korhonen P.K.K."/>
            <person name="Guangxu M.G."/>
            <person name="Wang T.W."/>
            <person name="Stroehlein A.J.S."/>
            <person name="Young N.D."/>
            <person name="Ang C.-S.A."/>
            <person name="Fernando D.W.F."/>
            <person name="Lu H.L."/>
            <person name="Taylor S.T."/>
            <person name="Ehtesham M.E.M."/>
            <person name="Najaraj S.H.N."/>
            <person name="Harsha G.H.G."/>
            <person name="Madugundu A.M."/>
            <person name="Renuse S.R."/>
            <person name="Holt D.H."/>
            <person name="Pandey A.P."/>
            <person name="Papenfuss A.P."/>
            <person name="Gasser R.B.G."/>
            <person name="Fischer K.F."/>
        </authorList>
    </citation>
    <scope>NUCLEOTIDE SEQUENCE</scope>
    <source>
        <strain evidence="3">SSS_KF_BRIS2020</strain>
    </source>
</reference>
<keyword evidence="2" id="KW-0732">Signal</keyword>